<dbReference type="NCBIfam" id="NF001860">
    <property type="entry name" value="PRK00595.1"/>
    <property type="match status" value="1"/>
</dbReference>
<dbReference type="GO" id="GO:0006412">
    <property type="term" value="P:translation"/>
    <property type="evidence" value="ECO:0007669"/>
    <property type="project" value="UniProtKB-UniRule"/>
</dbReference>
<accession>A0A9Q4B586</accession>
<evidence type="ECO:0000256" key="1">
    <source>
        <dbReference type="ARBA" id="ARBA00007596"/>
    </source>
</evidence>
<evidence type="ECO:0000256" key="5">
    <source>
        <dbReference type="HAMAP-Rule" id="MF_00294"/>
    </source>
</evidence>
<dbReference type="HAMAP" id="MF_00294">
    <property type="entry name" value="Ribosomal_bL33"/>
    <property type="match status" value="1"/>
</dbReference>
<dbReference type="InterPro" id="IPR038584">
    <property type="entry name" value="Ribosomal_bL33_sf"/>
</dbReference>
<dbReference type="SUPFAM" id="SSF57829">
    <property type="entry name" value="Zn-binding ribosomal proteins"/>
    <property type="match status" value="1"/>
</dbReference>
<dbReference type="GO" id="GO:0005737">
    <property type="term" value="C:cytoplasm"/>
    <property type="evidence" value="ECO:0007669"/>
    <property type="project" value="UniProtKB-ARBA"/>
</dbReference>
<keyword evidence="7" id="KW-1185">Reference proteome</keyword>
<dbReference type="AlphaFoldDB" id="A0A9Q4B586"/>
<comment type="similarity">
    <text evidence="1 5">Belongs to the bacterial ribosomal protein bL33 family.</text>
</comment>
<dbReference type="InterPro" id="IPR011332">
    <property type="entry name" value="Ribosomal_zn-bd"/>
</dbReference>
<keyword evidence="3 5" id="KW-0687">Ribonucleoprotein</keyword>
<dbReference type="NCBIfam" id="NF001764">
    <property type="entry name" value="PRK00504.1"/>
    <property type="match status" value="1"/>
</dbReference>
<keyword evidence="2 5" id="KW-0689">Ribosomal protein</keyword>
<evidence type="ECO:0000313" key="7">
    <source>
        <dbReference type="Proteomes" id="UP001057753"/>
    </source>
</evidence>
<dbReference type="EMBL" id="JABXYM010000001">
    <property type="protein sequence ID" value="MCR6098360.1"/>
    <property type="molecule type" value="Genomic_DNA"/>
</dbReference>
<comment type="caution">
    <text evidence="6">The sequence shown here is derived from an EMBL/GenBank/DDBJ whole genome shotgun (WGS) entry which is preliminary data.</text>
</comment>
<proteinExistence type="inferred from homology"/>
<dbReference type="RefSeq" id="WP_078578537.1">
    <property type="nucleotide sequence ID" value="NZ_JABXYM010000001.1"/>
</dbReference>
<gene>
    <name evidence="5 6" type="primary">rpmG</name>
    <name evidence="6" type="ORF">HXA33_17665</name>
</gene>
<dbReference type="Pfam" id="PF00471">
    <property type="entry name" value="Ribosomal_L33"/>
    <property type="match status" value="1"/>
</dbReference>
<dbReference type="OrthoDB" id="9801333at2"/>
<organism evidence="6 7">
    <name type="scientific">Salipaludibacillus agaradhaerens</name>
    <name type="common">Bacillus agaradhaerens</name>
    <dbReference type="NCBI Taxonomy" id="76935"/>
    <lineage>
        <taxon>Bacteria</taxon>
        <taxon>Bacillati</taxon>
        <taxon>Bacillota</taxon>
        <taxon>Bacilli</taxon>
        <taxon>Bacillales</taxon>
        <taxon>Bacillaceae</taxon>
    </lineage>
</organism>
<dbReference type="GO" id="GO:1990904">
    <property type="term" value="C:ribonucleoprotein complex"/>
    <property type="evidence" value="ECO:0007669"/>
    <property type="project" value="UniProtKB-KW"/>
</dbReference>
<reference evidence="6" key="1">
    <citation type="submission" date="2020-06" db="EMBL/GenBank/DDBJ databases">
        <title>Insight into the genomes of haloalkaliphilic bacilli from Kenyan soda lakes.</title>
        <authorList>
            <person name="Mwirichia R."/>
            <person name="Villamizar G.C."/>
            <person name="Poehlein A."/>
            <person name="Mugweru J."/>
            <person name="Kipnyargis A."/>
            <person name="Kiplimo D."/>
            <person name="Orwa P."/>
            <person name="Daniel R."/>
        </authorList>
    </citation>
    <scope>NUCLEOTIDE SEQUENCE</scope>
    <source>
        <strain evidence="6">B1096_S55</strain>
    </source>
</reference>
<protein>
    <recommendedName>
        <fullName evidence="4 5">Large ribosomal subunit protein bL33</fullName>
    </recommendedName>
</protein>
<evidence type="ECO:0000256" key="2">
    <source>
        <dbReference type="ARBA" id="ARBA00022980"/>
    </source>
</evidence>
<evidence type="ECO:0000256" key="3">
    <source>
        <dbReference type="ARBA" id="ARBA00023274"/>
    </source>
</evidence>
<sequence>MSQKVILACQHCQSRNYATSKTDQDRAERLQIKKYCKICGKHTPHFETK</sequence>
<dbReference type="InterPro" id="IPR001705">
    <property type="entry name" value="Ribosomal_bL33"/>
</dbReference>
<evidence type="ECO:0000313" key="6">
    <source>
        <dbReference type="EMBL" id="MCR6098360.1"/>
    </source>
</evidence>
<name>A0A9Q4B586_SALAG</name>
<dbReference type="NCBIfam" id="TIGR01023">
    <property type="entry name" value="rpmG_bact"/>
    <property type="match status" value="1"/>
</dbReference>
<dbReference type="GO" id="GO:0005840">
    <property type="term" value="C:ribosome"/>
    <property type="evidence" value="ECO:0007669"/>
    <property type="project" value="UniProtKB-KW"/>
</dbReference>
<dbReference type="Gene3D" id="2.20.28.120">
    <property type="entry name" value="Ribosomal protein L33"/>
    <property type="match status" value="1"/>
</dbReference>
<dbReference type="Proteomes" id="UP001057753">
    <property type="component" value="Unassembled WGS sequence"/>
</dbReference>
<dbReference type="GO" id="GO:0003735">
    <property type="term" value="F:structural constituent of ribosome"/>
    <property type="evidence" value="ECO:0007669"/>
    <property type="project" value="InterPro"/>
</dbReference>
<evidence type="ECO:0000256" key="4">
    <source>
        <dbReference type="ARBA" id="ARBA00035176"/>
    </source>
</evidence>